<sequence>SPPTLSRFPPLPVSFIHCSTSATPSSYILIQPTPGYHRSFFFPLPKVLFILQAFAAVLVAESSSTPLFQRPLMLASPSIATLRHRTSWQRQTPERRRSNQPVAIHPSSHGLDSRVPPTLRGQLLVP</sequence>
<dbReference type="GeneID" id="34565819"/>
<evidence type="ECO:0000256" key="1">
    <source>
        <dbReference type="SAM" id="MobiDB-lite"/>
    </source>
</evidence>
<name>A0A1G4AS64_9PEZI</name>
<dbReference type="RefSeq" id="XP_022469171.1">
    <property type="nucleotide sequence ID" value="XM_022624309.1"/>
</dbReference>
<dbReference type="EMBL" id="MJBS01000162">
    <property type="protein sequence ID" value="OHE91999.1"/>
    <property type="molecule type" value="Genomic_DNA"/>
</dbReference>
<organism evidence="2 3">
    <name type="scientific">Colletotrichum orchidophilum</name>
    <dbReference type="NCBI Taxonomy" id="1209926"/>
    <lineage>
        <taxon>Eukaryota</taxon>
        <taxon>Fungi</taxon>
        <taxon>Dikarya</taxon>
        <taxon>Ascomycota</taxon>
        <taxon>Pezizomycotina</taxon>
        <taxon>Sordariomycetes</taxon>
        <taxon>Hypocreomycetidae</taxon>
        <taxon>Glomerellales</taxon>
        <taxon>Glomerellaceae</taxon>
        <taxon>Colletotrichum</taxon>
    </lineage>
</organism>
<dbReference type="Proteomes" id="UP000176998">
    <property type="component" value="Unassembled WGS sequence"/>
</dbReference>
<feature type="region of interest" description="Disordered" evidence="1">
    <location>
        <begin position="84"/>
        <end position="117"/>
    </location>
</feature>
<accession>A0A1G4AS64</accession>
<reference evidence="2 3" key="1">
    <citation type="submission" date="2016-09" db="EMBL/GenBank/DDBJ databases">
        <authorList>
            <person name="Capua I."/>
            <person name="De Benedictis P."/>
            <person name="Joannis T."/>
            <person name="Lombin L.H."/>
            <person name="Cattoli G."/>
        </authorList>
    </citation>
    <scope>NUCLEOTIDE SEQUENCE [LARGE SCALE GENOMIC DNA]</scope>
    <source>
        <strain evidence="2 3">IMI 309357</strain>
    </source>
</reference>
<protein>
    <submittedName>
        <fullName evidence="2">Uncharacterized protein</fullName>
    </submittedName>
</protein>
<evidence type="ECO:0000313" key="3">
    <source>
        <dbReference type="Proteomes" id="UP000176998"/>
    </source>
</evidence>
<keyword evidence="3" id="KW-1185">Reference proteome</keyword>
<gene>
    <name evidence="2" type="ORF">CORC01_12690</name>
</gene>
<dbReference type="AlphaFoldDB" id="A0A1G4AS64"/>
<feature type="non-terminal residue" evidence="2">
    <location>
        <position position="1"/>
    </location>
</feature>
<proteinExistence type="predicted"/>
<evidence type="ECO:0000313" key="2">
    <source>
        <dbReference type="EMBL" id="OHE91999.1"/>
    </source>
</evidence>
<comment type="caution">
    <text evidence="2">The sequence shown here is derived from an EMBL/GenBank/DDBJ whole genome shotgun (WGS) entry which is preliminary data.</text>
</comment>